<protein>
    <recommendedName>
        <fullName evidence="3">IDEAL domain-containing protein</fullName>
    </recommendedName>
</protein>
<accession>A0A329MD00</accession>
<name>A0A329MD00_9BACL</name>
<reference evidence="1 2" key="1">
    <citation type="journal article" date="2009" name="Int. J. Syst. Evol. Microbiol.">
        <title>Paenibacillus contaminans sp. nov., isolated from a contaminated laboratory plate.</title>
        <authorList>
            <person name="Chou J.H."/>
            <person name="Lee J.H."/>
            <person name="Lin M.C."/>
            <person name="Chang P.S."/>
            <person name="Arun A.B."/>
            <person name="Young C.C."/>
            <person name="Chen W.M."/>
        </authorList>
    </citation>
    <scope>NUCLEOTIDE SEQUENCE [LARGE SCALE GENOMIC DNA]</scope>
    <source>
        <strain evidence="1 2">CKOBP-6</strain>
    </source>
</reference>
<dbReference type="OrthoDB" id="2427704at2"/>
<organism evidence="1 2">
    <name type="scientific">Paenibacillus contaminans</name>
    <dbReference type="NCBI Taxonomy" id="450362"/>
    <lineage>
        <taxon>Bacteria</taxon>
        <taxon>Bacillati</taxon>
        <taxon>Bacillota</taxon>
        <taxon>Bacilli</taxon>
        <taxon>Bacillales</taxon>
        <taxon>Paenibacillaceae</taxon>
        <taxon>Paenibacillus</taxon>
    </lineage>
</organism>
<gene>
    <name evidence="1" type="ORF">DQG23_25975</name>
</gene>
<sequence>MSTTALIYEGDWVSGTSQLDEKFIGYVESMNRSGGLKVRVTQCDREDAVGTSVEAALAKVRKLPDYTPSAPEELKDLIELSLATHDKEWFDELSARLAAPQAAAEQDEEKRYRFTPYQSRLYRIAE</sequence>
<dbReference type="Proteomes" id="UP000250369">
    <property type="component" value="Unassembled WGS sequence"/>
</dbReference>
<keyword evidence="2" id="KW-1185">Reference proteome</keyword>
<evidence type="ECO:0000313" key="2">
    <source>
        <dbReference type="Proteomes" id="UP000250369"/>
    </source>
</evidence>
<evidence type="ECO:0000313" key="1">
    <source>
        <dbReference type="EMBL" id="RAV17861.1"/>
    </source>
</evidence>
<dbReference type="RefSeq" id="WP_113033947.1">
    <property type="nucleotide sequence ID" value="NZ_QMFB01000017.1"/>
</dbReference>
<dbReference type="EMBL" id="QMFB01000017">
    <property type="protein sequence ID" value="RAV17861.1"/>
    <property type="molecule type" value="Genomic_DNA"/>
</dbReference>
<dbReference type="AlphaFoldDB" id="A0A329MD00"/>
<comment type="caution">
    <text evidence="1">The sequence shown here is derived from an EMBL/GenBank/DDBJ whole genome shotgun (WGS) entry which is preliminary data.</text>
</comment>
<evidence type="ECO:0008006" key="3">
    <source>
        <dbReference type="Google" id="ProtNLM"/>
    </source>
</evidence>
<proteinExistence type="predicted"/>